<dbReference type="PANTHER" id="PTHR10909">
    <property type="entry name" value="ELECTRON TRANSPORT OXIDOREDUCTASE"/>
    <property type="match status" value="1"/>
</dbReference>
<keyword evidence="9" id="KW-0576">Peroxisome</keyword>
<feature type="binding site" evidence="11">
    <location>
        <position position="87"/>
    </location>
    <ligand>
        <name>FAD</name>
        <dbReference type="ChEBI" id="CHEBI:57692"/>
    </ligand>
</feature>
<evidence type="ECO:0000256" key="5">
    <source>
        <dbReference type="ARBA" id="ARBA00022827"/>
    </source>
</evidence>
<dbReference type="FunFam" id="2.40.110.10:FF:000003">
    <property type="entry name" value="Acyl-coenzyme A oxidase"/>
    <property type="match status" value="1"/>
</dbReference>
<dbReference type="InterPro" id="IPR006091">
    <property type="entry name" value="Acyl-CoA_Oxase/DH_mid-dom"/>
</dbReference>
<evidence type="ECO:0000256" key="10">
    <source>
        <dbReference type="PIRNR" id="PIRNR000168"/>
    </source>
</evidence>
<dbReference type="Gene3D" id="1.20.140.10">
    <property type="entry name" value="Butyryl-CoA Dehydrogenase, subunit A, domain 3"/>
    <property type="match status" value="2"/>
</dbReference>
<evidence type="ECO:0000256" key="6">
    <source>
        <dbReference type="ARBA" id="ARBA00022832"/>
    </source>
</evidence>
<dbReference type="InterPro" id="IPR012258">
    <property type="entry name" value="Acyl-CoA_oxidase"/>
</dbReference>
<evidence type="ECO:0000256" key="3">
    <source>
        <dbReference type="ARBA" id="ARBA00006288"/>
    </source>
</evidence>
<dbReference type="Gene3D" id="2.40.110.10">
    <property type="entry name" value="Butyryl-CoA Dehydrogenase, subunit A, domain 2"/>
    <property type="match status" value="1"/>
</dbReference>
<evidence type="ECO:0000256" key="9">
    <source>
        <dbReference type="ARBA" id="ARBA00023140"/>
    </source>
</evidence>
<dbReference type="InterPro" id="IPR046373">
    <property type="entry name" value="Acyl-CoA_Oxase/DH_mid-dom_sf"/>
</dbReference>
<dbReference type="PIRSF" id="PIRSF000168">
    <property type="entry name" value="Acyl-CoA_oxidase"/>
    <property type="match status" value="1"/>
</dbReference>
<dbReference type="InterPro" id="IPR037069">
    <property type="entry name" value="AcylCoA_DH/ox_N_sf"/>
</dbReference>
<dbReference type="SUPFAM" id="SSF56645">
    <property type="entry name" value="Acyl-CoA dehydrogenase NM domain-like"/>
    <property type="match status" value="1"/>
</dbReference>
<accession>A0A6G0WIL9</accession>
<dbReference type="GO" id="GO:0005777">
    <property type="term" value="C:peroxisome"/>
    <property type="evidence" value="ECO:0007669"/>
    <property type="project" value="UniProtKB-SubCell"/>
</dbReference>
<proteinExistence type="inferred from homology"/>
<dbReference type="Proteomes" id="UP000481153">
    <property type="component" value="Unassembled WGS sequence"/>
</dbReference>
<evidence type="ECO:0000256" key="2">
    <source>
        <dbReference type="ARBA" id="ARBA00004275"/>
    </source>
</evidence>
<comment type="similarity">
    <text evidence="3 10">Belongs to the acyl-CoA oxidase family.</text>
</comment>
<dbReference type="AlphaFoldDB" id="A0A6G0WIL9"/>
<name>A0A6G0WIL9_9STRA</name>
<reference evidence="16 17" key="1">
    <citation type="submission" date="2019-07" db="EMBL/GenBank/DDBJ databases">
        <title>Genomics analysis of Aphanomyces spp. identifies a new class of oomycete effector associated with host adaptation.</title>
        <authorList>
            <person name="Gaulin E."/>
        </authorList>
    </citation>
    <scope>NUCLEOTIDE SEQUENCE [LARGE SCALE GENOMIC DNA]</scope>
    <source>
        <strain evidence="16 17">ATCC 201684</strain>
    </source>
</reference>
<keyword evidence="8" id="KW-0443">Lipid metabolism</keyword>
<feature type="domain" description="Acyl-coenzyme A oxidase N-terminal" evidence="14">
    <location>
        <begin position="4"/>
        <end position="80"/>
    </location>
</feature>
<comment type="caution">
    <text evidence="16">The sequence shown here is derived from an EMBL/GenBank/DDBJ whole genome shotgun (WGS) entry which is preliminary data.</text>
</comment>
<dbReference type="Pfam" id="PF01756">
    <property type="entry name" value="ACOX"/>
    <property type="match status" value="1"/>
</dbReference>
<dbReference type="Gene3D" id="1.10.540.10">
    <property type="entry name" value="Acyl-CoA dehydrogenase/oxidase, N-terminal domain"/>
    <property type="match status" value="1"/>
</dbReference>
<evidence type="ECO:0000256" key="7">
    <source>
        <dbReference type="ARBA" id="ARBA00023002"/>
    </source>
</evidence>
<evidence type="ECO:0000313" key="17">
    <source>
        <dbReference type="Proteomes" id="UP000481153"/>
    </source>
</evidence>
<evidence type="ECO:0000259" key="13">
    <source>
        <dbReference type="Pfam" id="PF02770"/>
    </source>
</evidence>
<feature type="binding site" evidence="11">
    <location>
        <position position="126"/>
    </location>
    <ligand>
        <name>FAD</name>
        <dbReference type="ChEBI" id="CHEBI:57692"/>
    </ligand>
</feature>
<keyword evidence="6" id="KW-0276">Fatty acid metabolism</keyword>
<feature type="domain" description="Acyl-CoA oxidase C-terminal" evidence="12">
    <location>
        <begin position="431"/>
        <end position="574"/>
    </location>
</feature>
<dbReference type="GO" id="GO:0005504">
    <property type="term" value="F:fatty acid binding"/>
    <property type="evidence" value="ECO:0007669"/>
    <property type="project" value="TreeGrafter"/>
</dbReference>
<dbReference type="SUPFAM" id="SSF47203">
    <property type="entry name" value="Acyl-CoA dehydrogenase C-terminal domain-like"/>
    <property type="match status" value="2"/>
</dbReference>
<sequence>MIHRNHKELYETALGKAHAFVKLLEKHSITDWDDATIVYLFIGESLPIDTHRVMFVPTLETQMDDEQRAYWLPKAKAFQITGAYAQTELGHGSNVQGIETTAHYDVKTQEFILNSPTLTSRKWWPGELGKTANYCVLHARLFLNGKDHGIQAFLVPVRDTKTHETLPGVTLGDIGPKIGFQSVDNGYCALDKVRIPRRNMLMRFAKVAADGTFSKPPSDKLQPNLRHGDHDWHAARVQDTAGKGKTENQVLDYENQQLTLFPLVGLTYASIFAHRALDKFYNKVETQFDGEVGADTLFLLSQLHVSASGLKAFITEETGNGIERVRRACGGHGYSASSNSNLPYLFQSYIGTCTFDGTKDVLVQQHAAFLLKCLRNPMPVSNSSSLDLLGFLQVDANSTCPATFPEQLLHPEILLTAFKVRVLKVLLRADADKKSIHYLTQPSLAHAESIVLSCFYDGVVSVQDTKVRAVLLQLFQLYALWRIQANLGEFRLSNYLSSAKGAWVDEQVLALLKVVRPNAISLVDGFDFSDFELNSTIGRYDGDIYRALIDRASKDPLNKTDVVPGYHQYLKPLLAAKL</sequence>
<evidence type="ECO:0000259" key="15">
    <source>
        <dbReference type="Pfam" id="PF22924"/>
    </source>
</evidence>
<dbReference type="Pfam" id="PF14749">
    <property type="entry name" value="Acyl-CoA_ox_N"/>
    <property type="match status" value="1"/>
</dbReference>
<dbReference type="InterPro" id="IPR009100">
    <property type="entry name" value="AcylCoA_DH/oxidase_NM_dom_sf"/>
</dbReference>
<dbReference type="Pfam" id="PF22924">
    <property type="entry name" value="ACOX_C_alpha1"/>
    <property type="match status" value="1"/>
</dbReference>
<dbReference type="GO" id="GO:0055088">
    <property type="term" value="P:lipid homeostasis"/>
    <property type="evidence" value="ECO:0007669"/>
    <property type="project" value="TreeGrafter"/>
</dbReference>
<dbReference type="PANTHER" id="PTHR10909:SF250">
    <property type="entry name" value="PEROXISOMAL ACYL-COENZYME A OXIDASE 1"/>
    <property type="match status" value="1"/>
</dbReference>
<dbReference type="GO" id="GO:0033540">
    <property type="term" value="P:fatty acid beta-oxidation using acyl-CoA oxidase"/>
    <property type="evidence" value="ECO:0007669"/>
    <property type="project" value="TreeGrafter"/>
</dbReference>
<feature type="domain" description="Acyl-CoA oxidase C-alpha1" evidence="15">
    <location>
        <begin position="234"/>
        <end position="371"/>
    </location>
</feature>
<keyword evidence="4 10" id="KW-0285">Flavoprotein</keyword>
<organism evidence="16 17">
    <name type="scientific">Aphanomyces euteiches</name>
    <dbReference type="NCBI Taxonomy" id="100861"/>
    <lineage>
        <taxon>Eukaryota</taxon>
        <taxon>Sar</taxon>
        <taxon>Stramenopiles</taxon>
        <taxon>Oomycota</taxon>
        <taxon>Saprolegniomycetes</taxon>
        <taxon>Saprolegniales</taxon>
        <taxon>Verrucalvaceae</taxon>
        <taxon>Aphanomyces</taxon>
    </lineage>
</organism>
<keyword evidence="7" id="KW-0560">Oxidoreductase</keyword>
<protein>
    <recommendedName>
        <fullName evidence="10">Acyl-coenzyme A oxidase</fullName>
    </recommendedName>
</protein>
<dbReference type="FunFam" id="1.20.140.10:FF:000007">
    <property type="entry name" value="Acyl-coenzyme A oxidase"/>
    <property type="match status" value="1"/>
</dbReference>
<feature type="domain" description="Acyl-CoA oxidase/dehydrogenase middle" evidence="13">
    <location>
        <begin position="83"/>
        <end position="193"/>
    </location>
</feature>
<dbReference type="InterPro" id="IPR055060">
    <property type="entry name" value="ACOX_C_alpha1"/>
</dbReference>
<dbReference type="InterPro" id="IPR029320">
    <property type="entry name" value="Acyl-CoA_ox_N"/>
</dbReference>
<dbReference type="InterPro" id="IPR036250">
    <property type="entry name" value="AcylCo_DH-like_C"/>
</dbReference>
<keyword evidence="17" id="KW-1185">Reference proteome</keyword>
<evidence type="ECO:0000256" key="1">
    <source>
        <dbReference type="ARBA" id="ARBA00001974"/>
    </source>
</evidence>
<dbReference type="InterPro" id="IPR002655">
    <property type="entry name" value="Acyl-CoA_oxidase_C"/>
</dbReference>
<evidence type="ECO:0000256" key="8">
    <source>
        <dbReference type="ARBA" id="ARBA00023098"/>
    </source>
</evidence>
<dbReference type="Pfam" id="PF02770">
    <property type="entry name" value="Acyl-CoA_dh_M"/>
    <property type="match status" value="1"/>
</dbReference>
<dbReference type="GO" id="GO:0003997">
    <property type="term" value="F:acyl-CoA oxidase activity"/>
    <property type="evidence" value="ECO:0007669"/>
    <property type="project" value="InterPro"/>
</dbReference>
<evidence type="ECO:0000256" key="4">
    <source>
        <dbReference type="ARBA" id="ARBA00022630"/>
    </source>
</evidence>
<gene>
    <name evidence="16" type="ORF">Ae201684_014817</name>
</gene>
<keyword evidence="5 10" id="KW-0274">FAD</keyword>
<dbReference type="GO" id="GO:0071949">
    <property type="term" value="F:FAD binding"/>
    <property type="evidence" value="ECO:0007669"/>
    <property type="project" value="InterPro"/>
</dbReference>
<comment type="subcellular location">
    <subcellularLocation>
        <location evidence="2">Peroxisome</location>
    </subcellularLocation>
</comment>
<evidence type="ECO:0000256" key="11">
    <source>
        <dbReference type="PIRSR" id="PIRSR000168-2"/>
    </source>
</evidence>
<dbReference type="EMBL" id="VJMJ01000202">
    <property type="protein sequence ID" value="KAF0727080.1"/>
    <property type="molecule type" value="Genomic_DNA"/>
</dbReference>
<dbReference type="VEuPathDB" id="FungiDB:AeMF1_013848"/>
<comment type="cofactor">
    <cofactor evidence="1">
        <name>FAD</name>
        <dbReference type="ChEBI" id="CHEBI:57692"/>
    </cofactor>
</comment>
<evidence type="ECO:0000259" key="14">
    <source>
        <dbReference type="Pfam" id="PF14749"/>
    </source>
</evidence>
<evidence type="ECO:0000259" key="12">
    <source>
        <dbReference type="Pfam" id="PF01756"/>
    </source>
</evidence>
<evidence type="ECO:0000313" key="16">
    <source>
        <dbReference type="EMBL" id="KAF0727080.1"/>
    </source>
</evidence>